<dbReference type="AlphaFoldDB" id="A0AAE7T0R5"/>
<evidence type="ECO:0000313" key="2">
    <source>
        <dbReference type="EMBL" id="QOG28833.1"/>
    </source>
</evidence>
<name>A0AAE7T0R5_ENTGA</name>
<gene>
    <name evidence="2" type="ORF">EGM181_16935</name>
</gene>
<reference evidence="2 3" key="1">
    <citation type="submission" date="2020-03" db="EMBL/GenBank/DDBJ databases">
        <title>Characterization of ganglioside-mimicking enterococci.</title>
        <authorList>
            <person name="Patry R.T."/>
            <person name="Nothaft H."/>
            <person name="Bridger R."/>
            <person name="Shajahan A."/>
            <person name="Huynh S."/>
            <person name="Sanchez S."/>
            <person name="Azadi P."/>
            <person name="Cooper K."/>
            <person name="Miller W.G."/>
            <person name="Parker C.T."/>
            <person name="Wells L."/>
            <person name="Szymanski C.M."/>
        </authorList>
    </citation>
    <scope>NUCLEOTIDE SEQUENCE [LARGE SCALE GENOMIC DNA]</scope>
    <source>
        <strain evidence="2 3">EGM181</strain>
    </source>
</reference>
<dbReference type="Proteomes" id="UP000516696">
    <property type="component" value="Chromosome"/>
</dbReference>
<proteinExistence type="predicted"/>
<dbReference type="PROSITE" id="PS51257">
    <property type="entry name" value="PROKAR_LIPOPROTEIN"/>
    <property type="match status" value="1"/>
</dbReference>
<dbReference type="EMBL" id="CP050485">
    <property type="protein sequence ID" value="QOG28833.1"/>
    <property type="molecule type" value="Genomic_DNA"/>
</dbReference>
<sequence length="238" mass="27376">MNYFRSEFYRTIRIKALYILFILLIISCILISLNFVNSIQNYSSADYTMFMLSIFTFTSFILAILTSSILNGRNLDILKQSISFGISKKNIYATKFFFSLGFLLLTLLLLVVTSSLFSYYFFSDDTPAFETSYIKIINMLPLIISSLALSHWLNVIRVNGIMTVLGVFGVYIMSSDIVRLLDNLFFKKQILVNYFPANLLEKALDSSKFELQVFLIGVFFLLLFLILGYRSFSKKDVA</sequence>
<protein>
    <submittedName>
        <fullName evidence="2">Uncharacterized protein</fullName>
    </submittedName>
</protein>
<feature type="transmembrane region" description="Helical" evidence="1">
    <location>
        <begin position="47"/>
        <end position="70"/>
    </location>
</feature>
<organism evidence="2 3">
    <name type="scientific">Enterococcus gallinarum</name>
    <dbReference type="NCBI Taxonomy" id="1353"/>
    <lineage>
        <taxon>Bacteria</taxon>
        <taxon>Bacillati</taxon>
        <taxon>Bacillota</taxon>
        <taxon>Bacilli</taxon>
        <taxon>Lactobacillales</taxon>
        <taxon>Enterococcaceae</taxon>
        <taxon>Enterococcus</taxon>
    </lineage>
</organism>
<feature type="transmembrane region" description="Helical" evidence="1">
    <location>
        <begin position="211"/>
        <end position="229"/>
    </location>
</feature>
<feature type="transmembrane region" description="Helical" evidence="1">
    <location>
        <begin position="12"/>
        <end position="35"/>
    </location>
</feature>
<accession>A0AAE7T0R5</accession>
<keyword evidence="1" id="KW-0812">Transmembrane</keyword>
<feature type="transmembrane region" description="Helical" evidence="1">
    <location>
        <begin position="160"/>
        <end position="181"/>
    </location>
</feature>
<evidence type="ECO:0000256" key="1">
    <source>
        <dbReference type="SAM" id="Phobius"/>
    </source>
</evidence>
<feature type="transmembrane region" description="Helical" evidence="1">
    <location>
        <begin position="133"/>
        <end position="153"/>
    </location>
</feature>
<keyword evidence="1" id="KW-0472">Membrane</keyword>
<dbReference type="RefSeq" id="WP_081131097.1">
    <property type="nucleotide sequence ID" value="NZ_CP050485.1"/>
</dbReference>
<evidence type="ECO:0000313" key="3">
    <source>
        <dbReference type="Proteomes" id="UP000516696"/>
    </source>
</evidence>
<feature type="transmembrane region" description="Helical" evidence="1">
    <location>
        <begin position="96"/>
        <end position="121"/>
    </location>
</feature>
<keyword evidence="1" id="KW-1133">Transmembrane helix</keyword>